<reference evidence="3 4" key="1">
    <citation type="journal article" date="2014" name="Genome Announc.">
        <title>Draft Genome Sequence of Advenella kashmirensis Strain W13003, a Polycyclic Aromatic Hydrocarbon-Degrading Bacterium.</title>
        <authorList>
            <person name="Wang X."/>
            <person name="Jin D."/>
            <person name="Zhou L."/>
            <person name="Wu L."/>
            <person name="An W."/>
            <person name="Zhao L."/>
        </authorList>
    </citation>
    <scope>NUCLEOTIDE SEQUENCE [LARGE SCALE GENOMIC DNA]</scope>
    <source>
        <strain evidence="3 4">W13003</strain>
    </source>
</reference>
<dbReference type="STRING" id="1424334.W822_08195"/>
<dbReference type="eggNOG" id="COG5339">
    <property type="taxonomic scope" value="Bacteria"/>
</dbReference>
<feature type="region of interest" description="Disordered" evidence="1">
    <location>
        <begin position="411"/>
        <end position="440"/>
    </location>
</feature>
<evidence type="ECO:0008006" key="5">
    <source>
        <dbReference type="Google" id="ProtNLM"/>
    </source>
</evidence>
<dbReference type="Pfam" id="PF06097">
    <property type="entry name" value="DUF945"/>
    <property type="match status" value="1"/>
</dbReference>
<dbReference type="AlphaFoldDB" id="V8QU45"/>
<dbReference type="Proteomes" id="UP000018733">
    <property type="component" value="Unassembled WGS sequence"/>
</dbReference>
<feature type="compositionally biased region" description="Polar residues" evidence="1">
    <location>
        <begin position="426"/>
        <end position="440"/>
    </location>
</feature>
<dbReference type="EMBL" id="AYXT01000009">
    <property type="protein sequence ID" value="ETF03471.1"/>
    <property type="molecule type" value="Genomic_DNA"/>
</dbReference>
<keyword evidence="2" id="KW-0812">Transmembrane</keyword>
<keyword evidence="2" id="KW-1133">Transmembrane helix</keyword>
<dbReference type="InterPro" id="IPR010352">
    <property type="entry name" value="DUF945"/>
</dbReference>
<protein>
    <recommendedName>
        <fullName evidence="5">GTP-binding protein YdgA</fullName>
    </recommendedName>
</protein>
<evidence type="ECO:0000256" key="1">
    <source>
        <dbReference type="SAM" id="MobiDB-lite"/>
    </source>
</evidence>
<dbReference type="PATRIC" id="fig|1424334.3.peg.1641"/>
<keyword evidence="2" id="KW-0472">Membrane</keyword>
<accession>V8QU45</accession>
<evidence type="ECO:0000313" key="4">
    <source>
        <dbReference type="Proteomes" id="UP000018733"/>
    </source>
</evidence>
<keyword evidence="4" id="KW-1185">Reference proteome</keyword>
<name>V8QU45_9BURK</name>
<gene>
    <name evidence="3" type="ORF">W822_08195</name>
</gene>
<evidence type="ECO:0000256" key="2">
    <source>
        <dbReference type="SAM" id="Phobius"/>
    </source>
</evidence>
<feature type="transmembrane region" description="Helical" evidence="2">
    <location>
        <begin position="21"/>
        <end position="41"/>
    </location>
</feature>
<comment type="caution">
    <text evidence="3">The sequence shown here is derived from an EMBL/GenBank/DDBJ whole genome shotgun (WGS) entry which is preliminary data.</text>
</comment>
<sequence>MQRHLYRSHIIYIMSKKITKALAAVVLLVILGYFGGTWYTGTQVDEQIVQRTQTINAQLRHNGLPVQISTEKKDSGLFTSSYILSLRIDGAGQSHTLNFDVEIEHGPLPLSRLQQGKLQPVQAFSRVALINDEKTANLFELSQGRPPLDLTLTTRLDGSTHYEGNLAPLSFNNSRDGQLHFDGLSFSGTLDASNRLAQFSGNMPLLQVSPPPNENGTSTLIFRDMALSSHFDGRQTEASVLQQQSTLAELSLANEQTRFEIRDYRSDTESTAQNDALTAAQNTTLNSVRVNGIDLGKLQYGVTARGLDRAGVAQFMTQAWQLMLDNGRTGSQAVPQEKLMPLLASLDLMFSGEPTLTIGPMIWTLPEGQATATVDLSLNNPVPLLSQFGNDAFALLLNSLRSARVELQADDAMPPGAAKRLGQLRGSDQQSQATPAGQSDAQKLQNVIDILVKNKLLSRNQGHVGLSFHVEGEPSLAAASDIDMNGESFDTAGLVTTLRERATAAERQIRELTPAKQAPAPADAPAQD</sequence>
<proteinExistence type="predicted"/>
<evidence type="ECO:0000313" key="3">
    <source>
        <dbReference type="EMBL" id="ETF03471.1"/>
    </source>
</evidence>
<dbReference type="OrthoDB" id="5444681at2"/>
<organism evidence="3 4">
    <name type="scientific">Advenella kashmirensis W13003</name>
    <dbReference type="NCBI Taxonomy" id="1424334"/>
    <lineage>
        <taxon>Bacteria</taxon>
        <taxon>Pseudomonadati</taxon>
        <taxon>Pseudomonadota</taxon>
        <taxon>Betaproteobacteria</taxon>
        <taxon>Burkholderiales</taxon>
        <taxon>Alcaligenaceae</taxon>
    </lineage>
</organism>
<dbReference type="HOGENOM" id="CLU_468247_0_0_4"/>